<evidence type="ECO:0000256" key="1">
    <source>
        <dbReference type="SAM" id="SignalP"/>
    </source>
</evidence>
<organism evidence="2 3">
    <name type="scientific">Pseudaeromonas paramecii</name>
    <dbReference type="NCBI Taxonomy" id="2138166"/>
    <lineage>
        <taxon>Bacteria</taxon>
        <taxon>Pseudomonadati</taxon>
        <taxon>Pseudomonadota</taxon>
        <taxon>Gammaproteobacteria</taxon>
        <taxon>Aeromonadales</taxon>
        <taxon>Aeromonadaceae</taxon>
        <taxon>Pseudaeromonas</taxon>
    </lineage>
</organism>
<proteinExistence type="predicted"/>
<dbReference type="PROSITE" id="PS51257">
    <property type="entry name" value="PROKAR_LIPOPROTEIN"/>
    <property type="match status" value="1"/>
</dbReference>
<reference evidence="3" key="1">
    <citation type="journal article" date="2019" name="Int. J. Syst. Evol. Microbiol.">
        <title>The Global Catalogue of Microorganisms (GCM) 10K type strain sequencing project: providing services to taxonomists for standard genome sequencing and annotation.</title>
        <authorList>
            <consortium name="The Broad Institute Genomics Platform"/>
            <consortium name="The Broad Institute Genome Sequencing Center for Infectious Disease"/>
            <person name="Wu L."/>
            <person name="Ma J."/>
        </authorList>
    </citation>
    <scope>NUCLEOTIDE SEQUENCE [LARGE SCALE GENOMIC DNA]</scope>
    <source>
        <strain evidence="3">JCM 32226</strain>
    </source>
</reference>
<name>A0ABP8Q7C4_9GAMM</name>
<dbReference type="Proteomes" id="UP001501321">
    <property type="component" value="Unassembled WGS sequence"/>
</dbReference>
<dbReference type="EMBL" id="BAABFC010000012">
    <property type="protein sequence ID" value="GAA4498700.1"/>
    <property type="molecule type" value="Genomic_DNA"/>
</dbReference>
<feature type="chain" id="PRO_5046807294" description="DUF4136 domain-containing protein" evidence="1">
    <location>
        <begin position="20"/>
        <end position="166"/>
    </location>
</feature>
<accession>A0ABP8Q7C4</accession>
<keyword evidence="3" id="KW-1185">Reference proteome</keyword>
<sequence>MKRLLAPALLLPVLLTACSSDPGLSEQYRYTPPTVVATNNTSEMDKPYDLAWARAERWFADKQLPLQSNARSSGLLAAEQTNFADGLDYLDCGSGGSKVAIEAPTLRVNLIITENLGKTVATVNVKGSTSVSFIDSDGSHVPAPSITPVCVSNGKLEEELMAALAD</sequence>
<feature type="signal peptide" evidence="1">
    <location>
        <begin position="1"/>
        <end position="19"/>
    </location>
</feature>
<evidence type="ECO:0000313" key="3">
    <source>
        <dbReference type="Proteomes" id="UP001501321"/>
    </source>
</evidence>
<evidence type="ECO:0008006" key="4">
    <source>
        <dbReference type="Google" id="ProtNLM"/>
    </source>
</evidence>
<gene>
    <name evidence="2" type="ORF">GCM10023095_17620</name>
</gene>
<dbReference type="RefSeq" id="WP_345012143.1">
    <property type="nucleotide sequence ID" value="NZ_BAABFC010000012.1"/>
</dbReference>
<keyword evidence="1" id="KW-0732">Signal</keyword>
<protein>
    <recommendedName>
        <fullName evidence="4">DUF4136 domain-containing protein</fullName>
    </recommendedName>
</protein>
<comment type="caution">
    <text evidence="2">The sequence shown here is derived from an EMBL/GenBank/DDBJ whole genome shotgun (WGS) entry which is preliminary data.</text>
</comment>
<evidence type="ECO:0000313" key="2">
    <source>
        <dbReference type="EMBL" id="GAA4498700.1"/>
    </source>
</evidence>